<keyword evidence="5" id="KW-0560">Oxidoreductase</keyword>
<dbReference type="EMBL" id="BTGB01000003">
    <property type="protein sequence ID" value="GMM45751.1"/>
    <property type="molecule type" value="Genomic_DNA"/>
</dbReference>
<dbReference type="InterPro" id="IPR051323">
    <property type="entry name" value="AtsK-like"/>
</dbReference>
<dbReference type="Proteomes" id="UP001378960">
    <property type="component" value="Unassembled WGS sequence"/>
</dbReference>
<feature type="domain" description="TauD/TfdA-like" evidence="7">
    <location>
        <begin position="85"/>
        <end position="355"/>
    </location>
</feature>
<comment type="similarity">
    <text evidence="2">Belongs to the TfdA dioxygenase family.</text>
</comment>
<keyword evidence="3" id="KW-0479">Metal-binding</keyword>
<evidence type="ECO:0000256" key="2">
    <source>
        <dbReference type="ARBA" id="ARBA00005896"/>
    </source>
</evidence>
<evidence type="ECO:0000256" key="5">
    <source>
        <dbReference type="ARBA" id="ARBA00023002"/>
    </source>
</evidence>
<dbReference type="PANTHER" id="PTHR30468">
    <property type="entry name" value="ALPHA-KETOGLUTARATE-DEPENDENT SULFONATE DIOXYGENASE"/>
    <property type="match status" value="1"/>
</dbReference>
<dbReference type="Gene3D" id="3.60.130.10">
    <property type="entry name" value="Clavaminate synthase-like"/>
    <property type="match status" value="1"/>
</dbReference>
<dbReference type="Pfam" id="PF02668">
    <property type="entry name" value="TauD"/>
    <property type="match status" value="1"/>
</dbReference>
<dbReference type="GO" id="GO:0044273">
    <property type="term" value="P:sulfur compound catabolic process"/>
    <property type="evidence" value="ECO:0007669"/>
    <property type="project" value="TreeGrafter"/>
</dbReference>
<accession>A0AAV5R2P0</accession>
<comment type="cofactor">
    <cofactor evidence="1">
        <name>Fe(2+)</name>
        <dbReference type="ChEBI" id="CHEBI:29033"/>
    </cofactor>
</comment>
<dbReference type="PANTHER" id="PTHR30468:SF1">
    <property type="entry name" value="ALPHA-KETOGLUTARATE-DEPENDENT SULFONATE DIOXYGENASE"/>
    <property type="match status" value="1"/>
</dbReference>
<organism evidence="8 9">
    <name type="scientific">Pichia kluyveri</name>
    <name type="common">Yeast</name>
    <dbReference type="NCBI Taxonomy" id="36015"/>
    <lineage>
        <taxon>Eukaryota</taxon>
        <taxon>Fungi</taxon>
        <taxon>Dikarya</taxon>
        <taxon>Ascomycota</taxon>
        <taxon>Saccharomycotina</taxon>
        <taxon>Pichiomycetes</taxon>
        <taxon>Pichiales</taxon>
        <taxon>Pichiaceae</taxon>
        <taxon>Pichia</taxon>
    </lineage>
</organism>
<evidence type="ECO:0000256" key="1">
    <source>
        <dbReference type="ARBA" id="ARBA00001954"/>
    </source>
</evidence>
<proteinExistence type="inferred from homology"/>
<keyword evidence="9" id="KW-1185">Reference proteome</keyword>
<reference evidence="8 9" key="1">
    <citation type="journal article" date="2023" name="Elife">
        <title>Identification of key yeast species and microbe-microbe interactions impacting larval growth of Drosophila in the wild.</title>
        <authorList>
            <person name="Mure A."/>
            <person name="Sugiura Y."/>
            <person name="Maeda R."/>
            <person name="Honda K."/>
            <person name="Sakurai N."/>
            <person name="Takahashi Y."/>
            <person name="Watada M."/>
            <person name="Katoh T."/>
            <person name="Gotoh A."/>
            <person name="Gotoh Y."/>
            <person name="Taniguchi I."/>
            <person name="Nakamura K."/>
            <person name="Hayashi T."/>
            <person name="Katayama T."/>
            <person name="Uemura T."/>
            <person name="Hattori Y."/>
        </authorList>
    </citation>
    <scope>NUCLEOTIDE SEQUENCE [LARGE SCALE GENOMIC DNA]</scope>
    <source>
        <strain evidence="8 9">PK-24</strain>
    </source>
</reference>
<sequence length="402" mass="46847">MSVLTRNYRDSSIHFQKDVDSKSSDGILTVSKNDLKRLNYPQWAPTWDPKDDHAFENIKPFKHIDRGLFGDEEFKSLRNVENTEFKHVTPKLGLEITGLQLSELTDKQKDDLALLVEKFGVIAFRNQNFKNLEFDEIKKIGEYYGPLHVHPTSGAPLNHPEFHMTFRRGDSKEYQREFSDKLNSIGWHSDVTYENQTPGITFFTMLQTGESGGDTQFLDMFEVYDRLSPLMKKKLEGLKVVHTSKEQANAAKQEGGIERKDPVESIHPLVRYHPVLKKKFLFAHRGFSRRILGLKSEESDNLLLFLFKHTQSCLDAHVRMSWDENTVVVWDNRRVLHTRTLDWDSTDIRHAFRVTTIAERPVGSLEEYESWTPELEEENLKLKDYYLSLSAGEYYEKVIKNN</sequence>
<evidence type="ECO:0000256" key="3">
    <source>
        <dbReference type="ARBA" id="ARBA00022723"/>
    </source>
</evidence>
<keyword evidence="6" id="KW-0408">Iron</keyword>
<evidence type="ECO:0000313" key="9">
    <source>
        <dbReference type="Proteomes" id="UP001378960"/>
    </source>
</evidence>
<evidence type="ECO:0000313" key="8">
    <source>
        <dbReference type="EMBL" id="GMM45751.1"/>
    </source>
</evidence>
<name>A0AAV5R2P0_PICKL</name>
<evidence type="ECO:0000256" key="4">
    <source>
        <dbReference type="ARBA" id="ARBA00022964"/>
    </source>
</evidence>
<comment type="caution">
    <text evidence="8">The sequence shown here is derived from an EMBL/GenBank/DDBJ whole genome shotgun (WGS) entry which is preliminary data.</text>
</comment>
<dbReference type="AlphaFoldDB" id="A0AAV5R2P0"/>
<dbReference type="GO" id="GO:0000907">
    <property type="term" value="F:sulfonate dioxygenase activity"/>
    <property type="evidence" value="ECO:0007669"/>
    <property type="project" value="TreeGrafter"/>
</dbReference>
<protein>
    <recommendedName>
        <fullName evidence="7">TauD/TfdA-like domain-containing protein</fullName>
    </recommendedName>
</protein>
<dbReference type="InterPro" id="IPR042098">
    <property type="entry name" value="TauD-like_sf"/>
</dbReference>
<dbReference type="GO" id="GO:0046872">
    <property type="term" value="F:metal ion binding"/>
    <property type="evidence" value="ECO:0007669"/>
    <property type="project" value="UniProtKB-KW"/>
</dbReference>
<dbReference type="InterPro" id="IPR003819">
    <property type="entry name" value="TauD/TfdA-like"/>
</dbReference>
<keyword evidence="4" id="KW-0223">Dioxygenase</keyword>
<dbReference type="SUPFAM" id="SSF51197">
    <property type="entry name" value="Clavaminate synthase-like"/>
    <property type="match status" value="1"/>
</dbReference>
<evidence type="ECO:0000256" key="6">
    <source>
        <dbReference type="ARBA" id="ARBA00023004"/>
    </source>
</evidence>
<evidence type="ECO:0000259" key="7">
    <source>
        <dbReference type="Pfam" id="PF02668"/>
    </source>
</evidence>
<dbReference type="FunFam" id="3.60.130.10:FF:000003">
    <property type="entry name" value="Alpha-ketoglutarate-dependent taurine dioxygenase"/>
    <property type="match status" value="1"/>
</dbReference>
<gene>
    <name evidence="8" type="ORF">DAPK24_023260</name>
</gene>
<dbReference type="GO" id="GO:0005737">
    <property type="term" value="C:cytoplasm"/>
    <property type="evidence" value="ECO:0007669"/>
    <property type="project" value="TreeGrafter"/>
</dbReference>